<dbReference type="Proteomes" id="UP000663852">
    <property type="component" value="Unassembled WGS sequence"/>
</dbReference>
<keyword evidence="1 2" id="KW-0371">Homeobox</keyword>
<evidence type="ECO:0000259" key="4">
    <source>
        <dbReference type="PROSITE" id="PS50071"/>
    </source>
</evidence>
<dbReference type="SMART" id="SM00389">
    <property type="entry name" value="HOX"/>
    <property type="match status" value="1"/>
</dbReference>
<gene>
    <name evidence="5" type="ORF">EDS130_LOCUS28571</name>
</gene>
<feature type="region of interest" description="Disordered" evidence="3">
    <location>
        <begin position="1"/>
        <end position="22"/>
    </location>
</feature>
<organism evidence="5 6">
    <name type="scientific">Adineta ricciae</name>
    <name type="common">Rotifer</name>
    <dbReference type="NCBI Taxonomy" id="249248"/>
    <lineage>
        <taxon>Eukaryota</taxon>
        <taxon>Metazoa</taxon>
        <taxon>Spiralia</taxon>
        <taxon>Gnathifera</taxon>
        <taxon>Rotifera</taxon>
        <taxon>Eurotatoria</taxon>
        <taxon>Bdelloidea</taxon>
        <taxon>Adinetida</taxon>
        <taxon>Adinetidae</taxon>
        <taxon>Adineta</taxon>
    </lineage>
</organism>
<proteinExistence type="predicted"/>
<dbReference type="Gene3D" id="1.10.10.60">
    <property type="entry name" value="Homeodomain-like"/>
    <property type="match status" value="1"/>
</dbReference>
<comment type="caution">
    <text evidence="5">The sequence shown here is derived from an EMBL/GenBank/DDBJ whole genome shotgun (WGS) entry which is preliminary data.</text>
</comment>
<keyword evidence="1 2" id="KW-0539">Nucleus</keyword>
<evidence type="ECO:0000256" key="3">
    <source>
        <dbReference type="SAM" id="MobiDB-lite"/>
    </source>
</evidence>
<keyword evidence="1 2" id="KW-0238">DNA-binding</keyword>
<accession>A0A815AUT0</accession>
<dbReference type="AlphaFoldDB" id="A0A815AUT0"/>
<dbReference type="SUPFAM" id="SSF46689">
    <property type="entry name" value="Homeodomain-like"/>
    <property type="match status" value="1"/>
</dbReference>
<dbReference type="InterPro" id="IPR001356">
    <property type="entry name" value="HD"/>
</dbReference>
<dbReference type="EMBL" id="CAJNOJ010000187">
    <property type="protein sequence ID" value="CAF1262117.1"/>
    <property type="molecule type" value="Genomic_DNA"/>
</dbReference>
<reference evidence="5" key="1">
    <citation type="submission" date="2021-02" db="EMBL/GenBank/DDBJ databases">
        <authorList>
            <person name="Nowell W R."/>
        </authorList>
    </citation>
    <scope>NUCLEOTIDE SEQUENCE</scope>
</reference>
<evidence type="ECO:0000256" key="1">
    <source>
        <dbReference type="PROSITE-ProRule" id="PRU00108"/>
    </source>
</evidence>
<feature type="DNA-binding region" description="Homeobox" evidence="1">
    <location>
        <begin position="52"/>
        <end position="97"/>
    </location>
</feature>
<dbReference type="OrthoDB" id="6159439at2759"/>
<dbReference type="PROSITE" id="PS50071">
    <property type="entry name" value="HOMEOBOX_2"/>
    <property type="match status" value="1"/>
</dbReference>
<sequence>MDQPDNNFRQNHHSTYEYSNNYIHRENCEDDISSNHERDDENRQPSHSFVYKKRIRTKFSAEQLDILESTFQQHRYPSVSVIDDLVEQLNLSTQKITDEDVSHDSSVSPPINSLNHLQPAPTSHFAAAASSSYYLPNSHISFYNPMWSNFHYPLHYNPSDIPSPIIFHDASNYQYEHNELKNIFLHDTQAS</sequence>
<dbReference type="InterPro" id="IPR009057">
    <property type="entry name" value="Homeodomain-like_sf"/>
</dbReference>
<name>A0A815AUT0_ADIRI</name>
<evidence type="ECO:0000313" key="6">
    <source>
        <dbReference type="Proteomes" id="UP000663852"/>
    </source>
</evidence>
<feature type="domain" description="Homeobox" evidence="4">
    <location>
        <begin position="50"/>
        <end position="96"/>
    </location>
</feature>
<evidence type="ECO:0000256" key="2">
    <source>
        <dbReference type="RuleBase" id="RU000682"/>
    </source>
</evidence>
<dbReference type="Pfam" id="PF00046">
    <property type="entry name" value="Homeodomain"/>
    <property type="match status" value="1"/>
</dbReference>
<protein>
    <recommendedName>
        <fullName evidence="4">Homeobox domain-containing protein</fullName>
    </recommendedName>
</protein>
<evidence type="ECO:0000313" key="5">
    <source>
        <dbReference type="EMBL" id="CAF1262117.1"/>
    </source>
</evidence>
<dbReference type="GO" id="GO:0005634">
    <property type="term" value="C:nucleus"/>
    <property type="evidence" value="ECO:0007669"/>
    <property type="project" value="UniProtKB-SubCell"/>
</dbReference>
<dbReference type="GO" id="GO:0003677">
    <property type="term" value="F:DNA binding"/>
    <property type="evidence" value="ECO:0007669"/>
    <property type="project" value="UniProtKB-UniRule"/>
</dbReference>
<dbReference type="CDD" id="cd00086">
    <property type="entry name" value="homeodomain"/>
    <property type="match status" value="1"/>
</dbReference>
<comment type="subcellular location">
    <subcellularLocation>
        <location evidence="1 2">Nucleus</location>
    </subcellularLocation>
</comment>